<proteinExistence type="predicted"/>
<evidence type="ECO:0000313" key="4">
    <source>
        <dbReference type="Proteomes" id="UP001153709"/>
    </source>
</evidence>
<dbReference type="EMBL" id="OU898281">
    <property type="protein sequence ID" value="CAH1282098.1"/>
    <property type="molecule type" value="Genomic_DNA"/>
</dbReference>
<evidence type="ECO:0000256" key="1">
    <source>
        <dbReference type="SAM" id="Coils"/>
    </source>
</evidence>
<reference evidence="3" key="1">
    <citation type="submission" date="2022-01" db="EMBL/GenBank/DDBJ databases">
        <authorList>
            <person name="King R."/>
        </authorList>
    </citation>
    <scope>NUCLEOTIDE SEQUENCE</scope>
</reference>
<feature type="coiled-coil region" evidence="1">
    <location>
        <begin position="100"/>
        <end position="187"/>
    </location>
</feature>
<accession>A0A9P0DWW1</accession>
<organism evidence="3 4">
    <name type="scientific">Diabrotica balteata</name>
    <name type="common">Banded cucumber beetle</name>
    <dbReference type="NCBI Taxonomy" id="107213"/>
    <lineage>
        <taxon>Eukaryota</taxon>
        <taxon>Metazoa</taxon>
        <taxon>Ecdysozoa</taxon>
        <taxon>Arthropoda</taxon>
        <taxon>Hexapoda</taxon>
        <taxon>Insecta</taxon>
        <taxon>Pterygota</taxon>
        <taxon>Neoptera</taxon>
        <taxon>Endopterygota</taxon>
        <taxon>Coleoptera</taxon>
        <taxon>Polyphaga</taxon>
        <taxon>Cucujiformia</taxon>
        <taxon>Chrysomeloidea</taxon>
        <taxon>Chrysomelidae</taxon>
        <taxon>Galerucinae</taxon>
        <taxon>Diabroticina</taxon>
        <taxon>Diabroticites</taxon>
        <taxon>Diabrotica</taxon>
    </lineage>
</organism>
<keyword evidence="1" id="KW-0175">Coiled coil</keyword>
<keyword evidence="4" id="KW-1185">Reference proteome</keyword>
<name>A0A9P0DWW1_DIABA</name>
<protein>
    <submittedName>
        <fullName evidence="3">Uncharacterized protein</fullName>
    </submittedName>
</protein>
<feature type="coiled-coil region" evidence="1">
    <location>
        <begin position="468"/>
        <end position="502"/>
    </location>
</feature>
<feature type="coiled-coil region" evidence="1">
    <location>
        <begin position="214"/>
        <end position="366"/>
    </location>
</feature>
<sequence>MEQQTQYMLEPEKVVLPTEYQMNHQRNTNFDDQVINGQPPEVVNLTNESIELENMNLKLNYKQAEEIIHKQCKAFIKQQEIQKTKSEILTRQNNHILQKINAEKKTLELLQLEADKLNSEIGRLDEETSHIVQSQQNACEIVEKMQQYVTELEQKAKNVEKKRNEMLTKAENQKEKFQNTINAAVKERNRRRDLLFAANNPSGNGDDDSLRKENLHLKQQINENREELKNLEILYSLKVEKKNLETGLYEKKNRYNEIEKNLEVLNSIQEHTLTQLNEECEKQIKLRLDDLNCELNRINQKITEVKKQNLDNEISLKRTLIADTKEMINKRNEEIADKQKQVDKLNEEFTSKVDAIKQQIVEAEKEADRSGASIQEKMQAFESLKKFCKQEEKDKLLNKKFTLQEKINADQVLLVEIKLLKEKIAAKENTIESLTDAINNISDDKSILEMSRKKSYLDACKTFLEERAENIKKRRDVEKTNMQQLQASVEEIKHKCEEKRKEIFKKTGKRVTPHKGILKGKGQSKTPPVSPKKVTFINVSSESTVSTQEDKEDFFDNILKQYRMKHRDLKPKPKRLVLEDE</sequence>
<dbReference type="AlphaFoldDB" id="A0A9P0DWW1"/>
<dbReference type="OrthoDB" id="6742802at2759"/>
<evidence type="ECO:0000313" key="3">
    <source>
        <dbReference type="EMBL" id="CAH1282098.1"/>
    </source>
</evidence>
<feature type="region of interest" description="Disordered" evidence="2">
    <location>
        <begin position="513"/>
        <end position="532"/>
    </location>
</feature>
<feature type="coiled-coil region" evidence="1">
    <location>
        <begin position="417"/>
        <end position="444"/>
    </location>
</feature>
<gene>
    <name evidence="3" type="ORF">DIABBA_LOCUS9765</name>
</gene>
<evidence type="ECO:0000256" key="2">
    <source>
        <dbReference type="SAM" id="MobiDB-lite"/>
    </source>
</evidence>
<dbReference type="Proteomes" id="UP001153709">
    <property type="component" value="Chromosome 6"/>
</dbReference>